<dbReference type="PANTHER" id="PTHR10796:SF92">
    <property type="entry name" value="PATCHED-RELATED, ISOFORM A"/>
    <property type="match status" value="1"/>
</dbReference>
<evidence type="ECO:0000259" key="8">
    <source>
        <dbReference type="PROSITE" id="PS50156"/>
    </source>
</evidence>
<dbReference type="PANTHER" id="PTHR10796">
    <property type="entry name" value="PATCHED-RELATED"/>
    <property type="match status" value="1"/>
</dbReference>
<dbReference type="WBParaSite" id="GPUH_0000618701-mRNA-1">
    <property type="protein sequence ID" value="GPUH_0000618701-mRNA-1"/>
    <property type="gene ID" value="GPUH_0000618701"/>
</dbReference>
<dbReference type="InterPro" id="IPR003392">
    <property type="entry name" value="PTHD_SSD"/>
</dbReference>
<keyword evidence="5 7" id="KW-0472">Membrane</keyword>
<evidence type="ECO:0000313" key="11">
    <source>
        <dbReference type="WBParaSite" id="GPUH_0000618701-mRNA-1"/>
    </source>
</evidence>
<evidence type="ECO:0000256" key="2">
    <source>
        <dbReference type="ARBA" id="ARBA00005585"/>
    </source>
</evidence>
<proteinExistence type="inferred from homology"/>
<evidence type="ECO:0000256" key="6">
    <source>
        <dbReference type="ARBA" id="ARBA00023180"/>
    </source>
</evidence>
<dbReference type="GO" id="GO:0005886">
    <property type="term" value="C:plasma membrane"/>
    <property type="evidence" value="ECO:0007669"/>
    <property type="project" value="TreeGrafter"/>
</dbReference>
<dbReference type="Pfam" id="PF02460">
    <property type="entry name" value="Patched"/>
    <property type="match status" value="1"/>
</dbReference>
<keyword evidence="3 7" id="KW-0812">Transmembrane</keyword>
<dbReference type="AlphaFoldDB" id="A0A183DBT8"/>
<comment type="subcellular location">
    <subcellularLocation>
        <location evidence="1">Membrane</location>
        <topology evidence="1">Multi-pass membrane protein</topology>
    </subcellularLocation>
</comment>
<evidence type="ECO:0000256" key="5">
    <source>
        <dbReference type="ARBA" id="ARBA00023136"/>
    </source>
</evidence>
<keyword evidence="10" id="KW-1185">Reference proteome</keyword>
<gene>
    <name evidence="9" type="ORF">GPUH_LOCUS6178</name>
</gene>
<dbReference type="GO" id="GO:0006897">
    <property type="term" value="P:endocytosis"/>
    <property type="evidence" value="ECO:0007669"/>
    <property type="project" value="TreeGrafter"/>
</dbReference>
<keyword evidence="6" id="KW-0325">Glycoprotein</keyword>
<feature type="transmembrane region" description="Helical" evidence="7">
    <location>
        <begin position="76"/>
        <end position="101"/>
    </location>
</feature>
<evidence type="ECO:0000256" key="7">
    <source>
        <dbReference type="SAM" id="Phobius"/>
    </source>
</evidence>
<dbReference type="InterPro" id="IPR000731">
    <property type="entry name" value="SSD"/>
</dbReference>
<keyword evidence="4 7" id="KW-1133">Transmembrane helix</keyword>
<dbReference type="EMBL" id="UYRT01014125">
    <property type="protein sequence ID" value="VDK53709.1"/>
    <property type="molecule type" value="Genomic_DNA"/>
</dbReference>
<feature type="domain" description="SSD" evidence="8">
    <location>
        <begin position="86"/>
        <end position="150"/>
    </location>
</feature>
<reference evidence="11" key="1">
    <citation type="submission" date="2016-06" db="UniProtKB">
        <authorList>
            <consortium name="WormBaseParasite"/>
        </authorList>
    </citation>
    <scope>IDENTIFICATION</scope>
</reference>
<protein>
    <submittedName>
        <fullName evidence="11">SSD domain-containing protein</fullName>
    </submittedName>
</protein>
<evidence type="ECO:0000256" key="4">
    <source>
        <dbReference type="ARBA" id="ARBA00022989"/>
    </source>
</evidence>
<dbReference type="GO" id="GO:0030659">
    <property type="term" value="C:cytoplasmic vesicle membrane"/>
    <property type="evidence" value="ECO:0007669"/>
    <property type="project" value="TreeGrafter"/>
</dbReference>
<dbReference type="Gene3D" id="1.20.1640.10">
    <property type="entry name" value="Multidrug efflux transporter AcrB transmembrane domain"/>
    <property type="match status" value="1"/>
</dbReference>
<evidence type="ECO:0000256" key="3">
    <source>
        <dbReference type="ARBA" id="ARBA00022692"/>
    </source>
</evidence>
<sequence>VDERNGLVDARLVVLQFRAVLPFGTEKQDAERYEMEVVNYIQRNFTSDVVNAVAMTPTFITAEIVRSGLTLLPFTAIGFMIMCIFSTIIVAIAACVSPLLACGTALGFLLWCGMRFGSILCVTPFLVLAIGVDDAFLMMNSWQRICLRAR</sequence>
<reference evidence="9 10" key="2">
    <citation type="submission" date="2018-11" db="EMBL/GenBank/DDBJ databases">
        <authorList>
            <consortium name="Pathogen Informatics"/>
        </authorList>
    </citation>
    <scope>NUCLEOTIDE SEQUENCE [LARGE SCALE GENOMIC DNA]</scope>
</reference>
<dbReference type="PROSITE" id="PS50156">
    <property type="entry name" value="SSD"/>
    <property type="match status" value="1"/>
</dbReference>
<dbReference type="InterPro" id="IPR051697">
    <property type="entry name" value="Patched_domain-protein"/>
</dbReference>
<evidence type="ECO:0000256" key="1">
    <source>
        <dbReference type="ARBA" id="ARBA00004141"/>
    </source>
</evidence>
<name>A0A183DBT8_9BILA</name>
<feature type="transmembrane region" description="Helical" evidence="7">
    <location>
        <begin position="108"/>
        <end position="132"/>
    </location>
</feature>
<dbReference type="SUPFAM" id="SSF82866">
    <property type="entry name" value="Multidrug efflux transporter AcrB transmembrane domain"/>
    <property type="match status" value="1"/>
</dbReference>
<dbReference type="OrthoDB" id="6510177at2759"/>
<accession>A0A183DBT8</accession>
<dbReference type="Proteomes" id="UP000271098">
    <property type="component" value="Unassembled WGS sequence"/>
</dbReference>
<dbReference type="GO" id="GO:0018996">
    <property type="term" value="P:molting cycle, collagen and cuticulin-based cuticle"/>
    <property type="evidence" value="ECO:0007669"/>
    <property type="project" value="TreeGrafter"/>
</dbReference>
<comment type="similarity">
    <text evidence="2">Belongs to the patched family.</text>
</comment>
<evidence type="ECO:0000313" key="9">
    <source>
        <dbReference type="EMBL" id="VDK53709.1"/>
    </source>
</evidence>
<evidence type="ECO:0000313" key="10">
    <source>
        <dbReference type="Proteomes" id="UP000271098"/>
    </source>
</evidence>
<organism evidence="11">
    <name type="scientific">Gongylonema pulchrum</name>
    <dbReference type="NCBI Taxonomy" id="637853"/>
    <lineage>
        <taxon>Eukaryota</taxon>
        <taxon>Metazoa</taxon>
        <taxon>Ecdysozoa</taxon>
        <taxon>Nematoda</taxon>
        <taxon>Chromadorea</taxon>
        <taxon>Rhabditida</taxon>
        <taxon>Spirurina</taxon>
        <taxon>Spiruromorpha</taxon>
        <taxon>Spiruroidea</taxon>
        <taxon>Gongylonematidae</taxon>
        <taxon>Gongylonema</taxon>
    </lineage>
</organism>